<dbReference type="SUPFAM" id="SSF48403">
    <property type="entry name" value="Ankyrin repeat"/>
    <property type="match status" value="1"/>
</dbReference>
<name>B8CBJ8_THAPS</name>
<organism evidence="4 5">
    <name type="scientific">Thalassiosira pseudonana</name>
    <name type="common">Marine diatom</name>
    <name type="synonym">Cyclotella nana</name>
    <dbReference type="NCBI Taxonomy" id="35128"/>
    <lineage>
        <taxon>Eukaryota</taxon>
        <taxon>Sar</taxon>
        <taxon>Stramenopiles</taxon>
        <taxon>Ochrophyta</taxon>
        <taxon>Bacillariophyta</taxon>
        <taxon>Coscinodiscophyceae</taxon>
        <taxon>Thalassiosirophycidae</taxon>
        <taxon>Thalassiosirales</taxon>
        <taxon>Thalassiosiraceae</taxon>
        <taxon>Thalassiosira</taxon>
    </lineage>
</organism>
<dbReference type="Proteomes" id="UP000001449">
    <property type="component" value="Chromosome 13"/>
</dbReference>
<dbReference type="RefSeq" id="XP_002293404.1">
    <property type="nucleotide sequence ID" value="XM_002293368.1"/>
</dbReference>
<dbReference type="InterPro" id="IPR002110">
    <property type="entry name" value="Ankyrin_rpt"/>
</dbReference>
<accession>B8CBJ8</accession>
<evidence type="ECO:0000256" key="3">
    <source>
        <dbReference type="PROSITE-ProRule" id="PRU00023"/>
    </source>
</evidence>
<dbReference type="SMART" id="SM00248">
    <property type="entry name" value="ANK"/>
    <property type="match status" value="2"/>
</dbReference>
<dbReference type="Gene3D" id="1.25.40.20">
    <property type="entry name" value="Ankyrin repeat-containing domain"/>
    <property type="match status" value="1"/>
</dbReference>
<dbReference type="PaxDb" id="35128-Thaps9519"/>
<reference evidence="4 5" key="1">
    <citation type="journal article" date="2004" name="Science">
        <title>The genome of the diatom Thalassiosira pseudonana: ecology, evolution, and metabolism.</title>
        <authorList>
            <person name="Armbrust E.V."/>
            <person name="Berges J.A."/>
            <person name="Bowler C."/>
            <person name="Green B.R."/>
            <person name="Martinez D."/>
            <person name="Putnam N.H."/>
            <person name="Zhou S."/>
            <person name="Allen A.E."/>
            <person name="Apt K.E."/>
            <person name="Bechner M."/>
            <person name="Brzezinski M.A."/>
            <person name="Chaal B.K."/>
            <person name="Chiovitti A."/>
            <person name="Davis A.K."/>
            <person name="Demarest M.S."/>
            <person name="Detter J.C."/>
            <person name="Glavina T."/>
            <person name="Goodstein D."/>
            <person name="Hadi M.Z."/>
            <person name="Hellsten U."/>
            <person name="Hildebrand M."/>
            <person name="Jenkins B.D."/>
            <person name="Jurka J."/>
            <person name="Kapitonov V.V."/>
            <person name="Kroger N."/>
            <person name="Lau W.W."/>
            <person name="Lane T.W."/>
            <person name="Larimer F.W."/>
            <person name="Lippmeier J.C."/>
            <person name="Lucas S."/>
            <person name="Medina M."/>
            <person name="Montsant A."/>
            <person name="Obornik M."/>
            <person name="Parker M.S."/>
            <person name="Palenik B."/>
            <person name="Pazour G.J."/>
            <person name="Richardson P.M."/>
            <person name="Rynearson T.A."/>
            <person name="Saito M.A."/>
            <person name="Schwartz D.C."/>
            <person name="Thamatrakoln K."/>
            <person name="Valentin K."/>
            <person name="Vardi A."/>
            <person name="Wilkerson F.P."/>
            <person name="Rokhsar D.S."/>
        </authorList>
    </citation>
    <scope>NUCLEOTIDE SEQUENCE [LARGE SCALE GENOMIC DNA]</scope>
    <source>
        <strain evidence="4 5">CCMP1335</strain>
    </source>
</reference>
<evidence type="ECO:0000256" key="1">
    <source>
        <dbReference type="ARBA" id="ARBA00022737"/>
    </source>
</evidence>
<dbReference type="eggNOG" id="KOG0504">
    <property type="taxonomic scope" value="Eukaryota"/>
</dbReference>
<keyword evidence="5" id="KW-1185">Reference proteome</keyword>
<keyword evidence="2 3" id="KW-0040">ANK repeat</keyword>
<dbReference type="HOGENOM" id="CLU_643266_0_0_1"/>
<dbReference type="KEGG" id="tps:THAPSDRAFT_9519"/>
<keyword evidence="1" id="KW-0677">Repeat</keyword>
<dbReference type="Pfam" id="PF12796">
    <property type="entry name" value="Ank_2"/>
    <property type="match status" value="1"/>
</dbReference>
<dbReference type="InterPro" id="IPR036770">
    <property type="entry name" value="Ankyrin_rpt-contain_sf"/>
</dbReference>
<gene>
    <name evidence="4" type="ORF">THAPSDRAFT_9519</name>
</gene>
<dbReference type="AlphaFoldDB" id="B8CBJ8"/>
<protein>
    <submittedName>
        <fullName evidence="4">Uncharacterized protein</fullName>
    </submittedName>
</protein>
<dbReference type="PROSITE" id="PS50088">
    <property type="entry name" value="ANK_REPEAT"/>
    <property type="match status" value="1"/>
</dbReference>
<evidence type="ECO:0000256" key="2">
    <source>
        <dbReference type="ARBA" id="ARBA00023043"/>
    </source>
</evidence>
<dbReference type="InParanoid" id="B8CBJ8"/>
<dbReference type="OMA" id="ACEIASC"/>
<sequence>MPSICSCIAYTSLLALSFSSDTRVDAFKLSSLGSYFEGSNDQKSTATLSAQHVGDISDLACSTENNDASASIATCTSSYGVDQSFPIHHLDSFHNQDDVPFGAAFKSSFYNEFIKGCTEKYAPKGWLCTDTERDRVEMNLRQPSGMYNYTTLGFHKQRAPAKVIKLLTTFWEQNSQSISEIPDEVWPKGNTYTNHWESPTKMLNIGDASLVGGGGSIRTEVWDATKEVLEQWTGVELSPSSLYGVRVYQEGAVLAPHVDRNPLVISAIVNVAQDVDEEWPLEVYGHDGNAYNITMEPGDIILYESHSILHGRPFPLKGRHYANVFIHFEPLSHSTMQESIADEQSLEYLYEQAYEKQKQQCDKDDEECNSRIDLNINERAPPYIVPGSLKEKRWIQTHPRAKLSGKSATPNLTAHTAASSGDLEALMEIAAKDPEAIKKIDNNGWSPLHEAVRGGHIEVVSYLLSKGADVNMRTHGGSGGSPLWWAKKAHGKNHPIVKYLEKNGGKYIPPNGHN</sequence>
<dbReference type="GeneID" id="7446952"/>
<dbReference type="STRING" id="35128.B8CBJ8"/>
<dbReference type="EMBL" id="CM000648">
    <property type="protein sequence ID" value="EED89140.1"/>
    <property type="molecule type" value="Genomic_DNA"/>
</dbReference>
<reference evidence="4 5" key="2">
    <citation type="journal article" date="2008" name="Nature">
        <title>The Phaeodactylum genome reveals the evolutionary history of diatom genomes.</title>
        <authorList>
            <person name="Bowler C."/>
            <person name="Allen A.E."/>
            <person name="Badger J.H."/>
            <person name="Grimwood J."/>
            <person name="Jabbari K."/>
            <person name="Kuo A."/>
            <person name="Maheswari U."/>
            <person name="Martens C."/>
            <person name="Maumus F."/>
            <person name="Otillar R.P."/>
            <person name="Rayko E."/>
            <person name="Salamov A."/>
            <person name="Vandepoele K."/>
            <person name="Beszteri B."/>
            <person name="Gruber A."/>
            <person name="Heijde M."/>
            <person name="Katinka M."/>
            <person name="Mock T."/>
            <person name="Valentin K."/>
            <person name="Verret F."/>
            <person name="Berges J.A."/>
            <person name="Brownlee C."/>
            <person name="Cadoret J.P."/>
            <person name="Chiovitti A."/>
            <person name="Choi C.J."/>
            <person name="Coesel S."/>
            <person name="De Martino A."/>
            <person name="Detter J.C."/>
            <person name="Durkin C."/>
            <person name="Falciatore A."/>
            <person name="Fournet J."/>
            <person name="Haruta M."/>
            <person name="Huysman M.J."/>
            <person name="Jenkins B.D."/>
            <person name="Jiroutova K."/>
            <person name="Jorgensen R.E."/>
            <person name="Joubert Y."/>
            <person name="Kaplan A."/>
            <person name="Kroger N."/>
            <person name="Kroth P.G."/>
            <person name="La Roche J."/>
            <person name="Lindquist E."/>
            <person name="Lommer M."/>
            <person name="Martin-Jezequel V."/>
            <person name="Lopez P.J."/>
            <person name="Lucas S."/>
            <person name="Mangogna M."/>
            <person name="McGinnis K."/>
            <person name="Medlin L.K."/>
            <person name="Montsant A."/>
            <person name="Oudot-Le Secq M.P."/>
            <person name="Napoli C."/>
            <person name="Obornik M."/>
            <person name="Parker M.S."/>
            <person name="Petit J.L."/>
            <person name="Porcel B.M."/>
            <person name="Poulsen N."/>
            <person name="Robison M."/>
            <person name="Rychlewski L."/>
            <person name="Rynearson T.A."/>
            <person name="Schmutz J."/>
            <person name="Shapiro H."/>
            <person name="Siaut M."/>
            <person name="Stanley M."/>
            <person name="Sussman M.R."/>
            <person name="Taylor A.R."/>
            <person name="Vardi A."/>
            <person name="von Dassow P."/>
            <person name="Vyverman W."/>
            <person name="Willis A."/>
            <person name="Wyrwicz L.S."/>
            <person name="Rokhsar D.S."/>
            <person name="Weissenbach J."/>
            <person name="Armbrust E.V."/>
            <person name="Green B.R."/>
            <person name="Van de Peer Y."/>
            <person name="Grigoriev I.V."/>
        </authorList>
    </citation>
    <scope>NUCLEOTIDE SEQUENCE [LARGE SCALE GENOMIC DNA]</scope>
    <source>
        <strain evidence="4 5">CCMP1335</strain>
    </source>
</reference>
<evidence type="ECO:0000313" key="5">
    <source>
        <dbReference type="Proteomes" id="UP000001449"/>
    </source>
</evidence>
<dbReference type="PANTHER" id="PTHR24171">
    <property type="entry name" value="ANKYRIN REPEAT DOMAIN-CONTAINING PROTEIN 39-RELATED"/>
    <property type="match status" value="1"/>
</dbReference>
<feature type="repeat" description="ANK" evidence="3">
    <location>
        <begin position="443"/>
        <end position="475"/>
    </location>
</feature>
<proteinExistence type="predicted"/>
<dbReference type="PROSITE" id="PS50297">
    <property type="entry name" value="ANK_REP_REGION"/>
    <property type="match status" value="1"/>
</dbReference>
<evidence type="ECO:0000313" key="4">
    <source>
        <dbReference type="EMBL" id="EED89140.1"/>
    </source>
</evidence>